<gene>
    <name evidence="1" type="ORF">AWB66_05890</name>
</gene>
<dbReference type="EMBL" id="FCNZ02000043">
    <property type="protein sequence ID" value="SAL78658.1"/>
    <property type="molecule type" value="Genomic_DNA"/>
</dbReference>
<name>A0A158KBX9_9BURK</name>
<comment type="caution">
    <text evidence="1">The sequence shown here is derived from an EMBL/GenBank/DDBJ whole genome shotgun (WGS) entry which is preliminary data.</text>
</comment>
<sequence length="297" mass="32723">MTAAATAFPASSTFGTSSAALAGLDDPALAVWLKQQKSARNEVVLVHAGTTWTVYERPSTRGVLQSADPESKSKNAFKALARQQRLFAVEISHAEISEATTVDAAWAPRVMSEQEIDEFAEQRKVYLGRVDGRGEAVTLDTANQVWADAGGCCMFRGCGHDLSVVPLYNKGARIAHLAHIIASDPCGPRGTDKDSHRQSTLAENIMLMCDAHHRLIDSFAPDRFYAQRLREMRRLHTVTVRGYHAALRHCVAQVVTIFGDIGAAPTRYRDSEFMEALLSNRPLKYPFVGERPLIRKS</sequence>
<protein>
    <submittedName>
        <fullName evidence="1">Uncharacterized protein</fullName>
    </submittedName>
</protein>
<evidence type="ECO:0000313" key="1">
    <source>
        <dbReference type="EMBL" id="SAL78658.1"/>
    </source>
</evidence>
<proteinExistence type="predicted"/>
<dbReference type="RefSeq" id="WP_235021295.1">
    <property type="nucleotide sequence ID" value="NZ_FCNZ02000043.1"/>
</dbReference>
<keyword evidence="2" id="KW-1185">Reference proteome</keyword>
<dbReference type="Proteomes" id="UP000054717">
    <property type="component" value="Unassembled WGS sequence"/>
</dbReference>
<organism evidence="1 2">
    <name type="scientific">Caballeronia telluris</name>
    <dbReference type="NCBI Taxonomy" id="326475"/>
    <lineage>
        <taxon>Bacteria</taxon>
        <taxon>Pseudomonadati</taxon>
        <taxon>Pseudomonadota</taxon>
        <taxon>Betaproteobacteria</taxon>
        <taxon>Burkholderiales</taxon>
        <taxon>Burkholderiaceae</taxon>
        <taxon>Caballeronia</taxon>
    </lineage>
</organism>
<reference evidence="1" key="1">
    <citation type="submission" date="2016-01" db="EMBL/GenBank/DDBJ databases">
        <authorList>
            <person name="Peeters Charlotte."/>
        </authorList>
    </citation>
    <scope>NUCLEOTIDE SEQUENCE</scope>
    <source>
        <strain evidence="1">LMG 22936</strain>
    </source>
</reference>
<dbReference type="AlphaFoldDB" id="A0A158KBX9"/>
<evidence type="ECO:0000313" key="2">
    <source>
        <dbReference type="Proteomes" id="UP000054717"/>
    </source>
</evidence>
<accession>A0A158KBX9</accession>
<dbReference type="STRING" id="326475.AWB66_05890"/>